<evidence type="ECO:0008006" key="3">
    <source>
        <dbReference type="Google" id="ProtNLM"/>
    </source>
</evidence>
<protein>
    <recommendedName>
        <fullName evidence="3">Serine-threonine/tyrosine-protein kinase catalytic domain-containing protein</fullName>
    </recommendedName>
</protein>
<dbReference type="Proteomes" id="UP000684084">
    <property type="component" value="Unassembled WGS sequence"/>
</dbReference>
<reference evidence="1" key="1">
    <citation type="submission" date="2020-05" db="EMBL/GenBank/DDBJ databases">
        <authorList>
            <person name="Rincon C."/>
            <person name="Sanders R I."/>
            <person name="Robbins C."/>
            <person name="Chaturvedi A."/>
        </authorList>
    </citation>
    <scope>NUCLEOTIDE SEQUENCE</scope>
    <source>
        <strain evidence="1">CHB12</strain>
    </source>
</reference>
<sequence>MSLTSSSNIASVSPRNIALASSSNIALKAIRDSNSVNDLILNELKIHHKCRNPRVIPFYGITKSPEGNDYAMPIDSETELALSVLDGLRPDIVKGTPDFYVNIMERCWNPEPSGRPDASLLPKLFEEMMESCKIVDNNKDYNLVSPHHSNSNSVISGSTQEYMTVAYDYTLREEREEYCRCSTEKFEPRNSKFERTRRLVECRKFKENEDPRYITQTYKFSLDSLNKNYDDDYNARNTDIINRGTVPVVPVDGCKLQ</sequence>
<comment type="caution">
    <text evidence="1">The sequence shown here is derived from an EMBL/GenBank/DDBJ whole genome shotgun (WGS) entry which is preliminary data.</text>
</comment>
<organism evidence="1 2">
    <name type="scientific">Rhizophagus irregularis</name>
    <dbReference type="NCBI Taxonomy" id="588596"/>
    <lineage>
        <taxon>Eukaryota</taxon>
        <taxon>Fungi</taxon>
        <taxon>Fungi incertae sedis</taxon>
        <taxon>Mucoromycota</taxon>
        <taxon>Glomeromycotina</taxon>
        <taxon>Glomeromycetes</taxon>
        <taxon>Glomerales</taxon>
        <taxon>Glomeraceae</taxon>
        <taxon>Rhizophagus</taxon>
    </lineage>
</organism>
<proteinExistence type="predicted"/>
<name>A0A916ED57_9GLOM</name>
<accession>A0A916ED57</accession>
<dbReference type="OrthoDB" id="544350at2759"/>
<dbReference type="EMBL" id="CAGKOT010000031">
    <property type="protein sequence ID" value="CAB5373125.1"/>
    <property type="molecule type" value="Genomic_DNA"/>
</dbReference>
<gene>
    <name evidence="1" type="ORF">CHRIB12_LOCUS13888</name>
</gene>
<evidence type="ECO:0000313" key="1">
    <source>
        <dbReference type="EMBL" id="CAB5373125.1"/>
    </source>
</evidence>
<dbReference type="VEuPathDB" id="FungiDB:RhiirFUN_020058"/>
<dbReference type="AlphaFoldDB" id="A0A916ED57"/>
<evidence type="ECO:0000313" key="2">
    <source>
        <dbReference type="Proteomes" id="UP000684084"/>
    </source>
</evidence>